<comment type="cofactor">
    <cofactor evidence="6">
        <name>Zn(2+)</name>
        <dbReference type="ChEBI" id="CHEBI:29105"/>
    </cofactor>
    <text evidence="6">Binds 1 zinc ion per subunit.</text>
</comment>
<dbReference type="AlphaFoldDB" id="A0A2Z6EYA7"/>
<evidence type="ECO:0000256" key="6">
    <source>
        <dbReference type="RuleBase" id="RU003983"/>
    </source>
</evidence>
<dbReference type="InterPro" id="IPR001915">
    <property type="entry name" value="Peptidase_M48"/>
</dbReference>
<dbReference type="GO" id="GO:0051603">
    <property type="term" value="P:proteolysis involved in protein catabolic process"/>
    <property type="evidence" value="ECO:0007669"/>
    <property type="project" value="TreeGrafter"/>
</dbReference>
<dbReference type="PANTHER" id="PTHR22726:SF1">
    <property type="entry name" value="METALLOENDOPEPTIDASE OMA1, MITOCHONDRIAL"/>
    <property type="match status" value="1"/>
</dbReference>
<comment type="similarity">
    <text evidence="6">Belongs to the peptidase M48 family.</text>
</comment>
<keyword evidence="8" id="KW-1185">Reference proteome</keyword>
<sequence>MLQQVFSLGISICIGVVVVGTTLRSASAGENKESPAVSSPSQQNSAIAPLDAVPIDALELQALETYKQLIAKAQRQKRLLAPTDERVQRAQAILDKLIPYTFRWNERVKNWQWEVQVVQRACADVYCLPGGKILMNSGIFNQFQLNDHEMAVLLAHEIAHALRGHASEFANLQPAIPYTREDEAEADVIGNDIAARAGYDPRAAISLWERLAAIDRAKPLKYAKIHPFIERRIREIKIRISDLLPLYAKALGKTGETLEPYKASAIKVKSRPQR</sequence>
<evidence type="ECO:0000256" key="3">
    <source>
        <dbReference type="ARBA" id="ARBA00022801"/>
    </source>
</evidence>
<dbReference type="PANTHER" id="PTHR22726">
    <property type="entry name" value="METALLOENDOPEPTIDASE OMA1"/>
    <property type="match status" value="1"/>
</dbReference>
<keyword evidence="2" id="KW-0479">Metal-binding</keyword>
<dbReference type="KEGG" id="mcys:MCB1EB_2270"/>
<dbReference type="EMBL" id="AP018150">
    <property type="protein sequence ID" value="BBE10431.1"/>
    <property type="molecule type" value="Genomic_DNA"/>
</dbReference>
<gene>
    <name evidence="7" type="ORF">MCB1EB_2270</name>
</gene>
<dbReference type="GO" id="GO:0004222">
    <property type="term" value="F:metalloendopeptidase activity"/>
    <property type="evidence" value="ECO:0007669"/>
    <property type="project" value="InterPro"/>
</dbReference>
<evidence type="ECO:0000256" key="5">
    <source>
        <dbReference type="ARBA" id="ARBA00023049"/>
    </source>
</evidence>
<keyword evidence="1 6" id="KW-0645">Protease</keyword>
<dbReference type="GO" id="GO:0016020">
    <property type="term" value="C:membrane"/>
    <property type="evidence" value="ECO:0007669"/>
    <property type="project" value="TreeGrafter"/>
</dbReference>
<keyword evidence="5 6" id="KW-0482">Metalloprotease</keyword>
<evidence type="ECO:0000256" key="2">
    <source>
        <dbReference type="ARBA" id="ARBA00022723"/>
    </source>
</evidence>
<dbReference type="InterPro" id="IPR051156">
    <property type="entry name" value="Mito/Outer_Membr_Metalloprot"/>
</dbReference>
<keyword evidence="3 6" id="KW-0378">Hydrolase</keyword>
<evidence type="ECO:0000313" key="7">
    <source>
        <dbReference type="EMBL" id="BBE10431.1"/>
    </source>
</evidence>
<dbReference type="GO" id="GO:0046872">
    <property type="term" value="F:metal ion binding"/>
    <property type="evidence" value="ECO:0007669"/>
    <property type="project" value="UniProtKB-KW"/>
</dbReference>
<dbReference type="RefSeq" id="WP_052393913.1">
    <property type="nucleotide sequence ID" value="NZ_AP018150.1"/>
</dbReference>
<evidence type="ECO:0000256" key="4">
    <source>
        <dbReference type="ARBA" id="ARBA00022833"/>
    </source>
</evidence>
<protein>
    <submittedName>
        <fullName evidence="7">Peptidase family M48</fullName>
    </submittedName>
</protein>
<evidence type="ECO:0000313" key="8">
    <source>
        <dbReference type="Proteomes" id="UP000282597"/>
    </source>
</evidence>
<dbReference type="Proteomes" id="UP000282597">
    <property type="component" value="Chromosome"/>
</dbReference>
<evidence type="ECO:0000256" key="1">
    <source>
        <dbReference type="ARBA" id="ARBA00022670"/>
    </source>
</evidence>
<keyword evidence="4 6" id="KW-0862">Zinc</keyword>
<accession>A0A2Z6EYA7</accession>
<dbReference type="CDD" id="cd07331">
    <property type="entry name" value="M48C_Oma1_like"/>
    <property type="match status" value="1"/>
</dbReference>
<proteinExistence type="inferred from homology"/>
<dbReference type="Pfam" id="PF01435">
    <property type="entry name" value="Peptidase_M48"/>
    <property type="match status" value="2"/>
</dbReference>
<name>A0A2Z6EYA7_9BURK</name>
<organism evidence="7 8">
    <name type="scientific">Mycoavidus cysteinexigens</name>
    <dbReference type="NCBI Taxonomy" id="1553431"/>
    <lineage>
        <taxon>Bacteria</taxon>
        <taxon>Pseudomonadati</taxon>
        <taxon>Pseudomonadota</taxon>
        <taxon>Betaproteobacteria</taxon>
        <taxon>Burkholderiales</taxon>
        <taxon>Burkholderiaceae</taxon>
        <taxon>Mycoavidus</taxon>
    </lineage>
</organism>
<reference evidence="7 8" key="1">
    <citation type="journal article" date="2018" name="Microbes Environ.">
        <title>Comparative Genomic Insights into Endofungal Lifestyles of Two Bacterial Endosymbionts, Mycoavidus cysteinexigens and Burkholderia rhizoxinica.</title>
        <authorList>
            <person name="Sharmin D."/>
            <person name="Guo Y."/>
            <person name="Nishizawa T."/>
            <person name="Ohshima S."/>
            <person name="Sato Y."/>
            <person name="Takashima Y."/>
            <person name="Narisawa K."/>
            <person name="Ohta H."/>
        </authorList>
    </citation>
    <scope>NUCLEOTIDE SEQUENCE [LARGE SCALE GENOMIC DNA]</scope>
    <source>
        <strain evidence="7 8">B1-EB</strain>
    </source>
</reference>